<dbReference type="Gene3D" id="3.40.190.10">
    <property type="entry name" value="Periplasmic binding protein-like II"/>
    <property type="match status" value="2"/>
</dbReference>
<keyword evidence="5" id="KW-0574">Periplasm</keyword>
<dbReference type="GO" id="GO:0019808">
    <property type="term" value="F:polyamine binding"/>
    <property type="evidence" value="ECO:0007669"/>
    <property type="project" value="InterPro"/>
</dbReference>
<dbReference type="NCBIfam" id="TIGR01409">
    <property type="entry name" value="TAT_signal_seq"/>
    <property type="match status" value="1"/>
</dbReference>
<accession>A0A975B3A7</accession>
<comment type="subunit">
    <text evidence="2">Heterodimer of a large and a small subunit.</text>
</comment>
<dbReference type="EMBL" id="CP061799">
    <property type="protein sequence ID" value="QTA77993.1"/>
    <property type="molecule type" value="Genomic_DNA"/>
</dbReference>
<protein>
    <submittedName>
        <fullName evidence="8">ABC-type spermidine/putrescine transport system, periplasmic substrate-binding protein</fullName>
    </submittedName>
</protein>
<evidence type="ECO:0000256" key="7">
    <source>
        <dbReference type="SAM" id="Phobius"/>
    </source>
</evidence>
<evidence type="ECO:0000256" key="4">
    <source>
        <dbReference type="ARBA" id="ARBA00022729"/>
    </source>
</evidence>
<comment type="subcellular location">
    <subcellularLocation>
        <location evidence="1">Periplasm</location>
    </subcellularLocation>
</comment>
<evidence type="ECO:0000256" key="5">
    <source>
        <dbReference type="ARBA" id="ARBA00022764"/>
    </source>
</evidence>
<dbReference type="InterPro" id="IPR006059">
    <property type="entry name" value="SBP"/>
</dbReference>
<dbReference type="PROSITE" id="PS51318">
    <property type="entry name" value="TAT"/>
    <property type="match status" value="1"/>
</dbReference>
<evidence type="ECO:0000313" key="8">
    <source>
        <dbReference type="EMBL" id="QTA77993.1"/>
    </source>
</evidence>
<dbReference type="GO" id="GO:0042597">
    <property type="term" value="C:periplasmic space"/>
    <property type="evidence" value="ECO:0007669"/>
    <property type="project" value="UniProtKB-SubCell"/>
</dbReference>
<evidence type="ECO:0000313" key="9">
    <source>
        <dbReference type="Proteomes" id="UP000663720"/>
    </source>
</evidence>
<dbReference type="AlphaFoldDB" id="A0A975B3A7"/>
<organism evidence="8 9">
    <name type="scientific">Desulfonema limicola</name>
    <dbReference type="NCBI Taxonomy" id="45656"/>
    <lineage>
        <taxon>Bacteria</taxon>
        <taxon>Pseudomonadati</taxon>
        <taxon>Thermodesulfobacteriota</taxon>
        <taxon>Desulfobacteria</taxon>
        <taxon>Desulfobacterales</taxon>
        <taxon>Desulfococcaceae</taxon>
        <taxon>Desulfonema</taxon>
    </lineage>
</organism>
<evidence type="ECO:0000256" key="3">
    <source>
        <dbReference type="ARBA" id="ARBA00022448"/>
    </source>
</evidence>
<keyword evidence="6" id="KW-0408">Iron</keyword>
<dbReference type="InterPro" id="IPR001188">
    <property type="entry name" value="Sperm_putr-bd"/>
</dbReference>
<keyword evidence="7" id="KW-0812">Transmembrane</keyword>
<dbReference type="SUPFAM" id="SSF53850">
    <property type="entry name" value="Periplasmic binding protein-like II"/>
    <property type="match status" value="1"/>
</dbReference>
<dbReference type="Proteomes" id="UP000663720">
    <property type="component" value="Chromosome"/>
</dbReference>
<keyword evidence="7" id="KW-1133">Transmembrane helix</keyword>
<evidence type="ECO:0000256" key="1">
    <source>
        <dbReference type="ARBA" id="ARBA00004418"/>
    </source>
</evidence>
<keyword evidence="4" id="KW-0732">Signal</keyword>
<dbReference type="RefSeq" id="WP_207689905.1">
    <property type="nucleotide sequence ID" value="NZ_CP061799.1"/>
</dbReference>
<sequence length="387" mass="42732">MKKELNKRLDDVYENYKQGMISRRDFVKFLGISGAALGLAGGPFGLVHKALASKKSITCHSWGGSTSEALRKFAFDPFTKATGIEVIDAAFTGMDAFLTQVKASFPPGGEFNIAHLSAVYDYARYTDLGFGVVLDETKIPNLKNVMTKMTETLRAITKGTLSAVPYDLGQTGIAYNTEKISKEQAEKLGASLLFDKSLKGKLGSWGGDFRTNMWYAAIHTGQSPNDIKDIEAVWNVLKEQRELIKKYWASGSELMSLLGNGDIYATVAWSGRVAALQEQGHPIGYLAPDGTYSWMEYMYVIKGTDLDVAQKLLNFMLEPGAAIAVAKGQNYPPSLDPAKIPMPDEIKKLPAFDPTGKLEGYLFADPVYWNKNQLDWTEKWDRIMAGK</sequence>
<keyword evidence="3" id="KW-0813">Transport</keyword>
<dbReference type="PANTHER" id="PTHR30222">
    <property type="entry name" value="SPERMIDINE/PUTRESCINE-BINDING PERIPLASMIC PROTEIN"/>
    <property type="match status" value="1"/>
</dbReference>
<keyword evidence="6" id="KW-0479">Metal-binding</keyword>
<dbReference type="GO" id="GO:0051536">
    <property type="term" value="F:iron-sulfur cluster binding"/>
    <property type="evidence" value="ECO:0007669"/>
    <property type="project" value="UniProtKB-KW"/>
</dbReference>
<evidence type="ECO:0000256" key="6">
    <source>
        <dbReference type="ARBA" id="ARBA00023014"/>
    </source>
</evidence>
<name>A0A975B3A7_9BACT</name>
<keyword evidence="6" id="KW-0411">Iron-sulfur</keyword>
<dbReference type="KEGG" id="dli:dnl_01980"/>
<evidence type="ECO:0000256" key="2">
    <source>
        <dbReference type="ARBA" id="ARBA00011771"/>
    </source>
</evidence>
<gene>
    <name evidence="8" type="primary">potD</name>
    <name evidence="8" type="ORF">dnl_01980</name>
</gene>
<dbReference type="Pfam" id="PF13416">
    <property type="entry name" value="SBP_bac_8"/>
    <property type="match status" value="1"/>
</dbReference>
<dbReference type="PRINTS" id="PR00909">
    <property type="entry name" value="SPERMDNBNDNG"/>
</dbReference>
<keyword evidence="9" id="KW-1185">Reference proteome</keyword>
<dbReference type="InterPro" id="IPR006311">
    <property type="entry name" value="TAT_signal"/>
</dbReference>
<reference evidence="8" key="1">
    <citation type="journal article" date="2021" name="Microb. Physiol.">
        <title>Proteogenomic Insights into the Physiology of Marine, Sulfate-Reducing, Filamentous Desulfonema limicola and Desulfonema magnum.</title>
        <authorList>
            <person name="Schnaars V."/>
            <person name="Wohlbrand L."/>
            <person name="Scheve S."/>
            <person name="Hinrichs C."/>
            <person name="Reinhardt R."/>
            <person name="Rabus R."/>
        </authorList>
    </citation>
    <scope>NUCLEOTIDE SEQUENCE</scope>
    <source>
        <strain evidence="8">5ac10</strain>
    </source>
</reference>
<dbReference type="PANTHER" id="PTHR30222:SF2">
    <property type="entry name" value="ABC TRANSPORTER SUBSTRATE-BINDING PROTEIN"/>
    <property type="match status" value="1"/>
</dbReference>
<dbReference type="InterPro" id="IPR019546">
    <property type="entry name" value="TAT_signal_bac_arc"/>
</dbReference>
<keyword evidence="7" id="KW-0472">Membrane</keyword>
<dbReference type="GO" id="GO:0015846">
    <property type="term" value="P:polyamine transport"/>
    <property type="evidence" value="ECO:0007669"/>
    <property type="project" value="InterPro"/>
</dbReference>
<proteinExistence type="predicted"/>
<feature type="transmembrane region" description="Helical" evidence="7">
    <location>
        <begin position="26"/>
        <end position="46"/>
    </location>
</feature>